<dbReference type="EMBL" id="CM042009">
    <property type="protein sequence ID" value="KAI3791385.1"/>
    <property type="molecule type" value="Genomic_DNA"/>
</dbReference>
<keyword evidence="2" id="KW-1185">Reference proteome</keyword>
<sequence>MRYSLCDSLIDFTTGLKTSGSNHQKKPTWTETYLQNIWLSETILRVKRIAMKDLIKIRHAQVIINVYEIDRDSAKMILMRLEMHSSGKEFPIIAKCNDLAYKEGATYSHNPLTSIR</sequence>
<name>A0ACB9H6M4_CICIN</name>
<gene>
    <name evidence="1" type="ORF">L2E82_05153</name>
</gene>
<dbReference type="Proteomes" id="UP001055811">
    <property type="component" value="Linkage Group LG01"/>
</dbReference>
<organism evidence="1 2">
    <name type="scientific">Cichorium intybus</name>
    <name type="common">Chicory</name>
    <dbReference type="NCBI Taxonomy" id="13427"/>
    <lineage>
        <taxon>Eukaryota</taxon>
        <taxon>Viridiplantae</taxon>
        <taxon>Streptophyta</taxon>
        <taxon>Embryophyta</taxon>
        <taxon>Tracheophyta</taxon>
        <taxon>Spermatophyta</taxon>
        <taxon>Magnoliopsida</taxon>
        <taxon>eudicotyledons</taxon>
        <taxon>Gunneridae</taxon>
        <taxon>Pentapetalae</taxon>
        <taxon>asterids</taxon>
        <taxon>campanulids</taxon>
        <taxon>Asterales</taxon>
        <taxon>Asteraceae</taxon>
        <taxon>Cichorioideae</taxon>
        <taxon>Cichorieae</taxon>
        <taxon>Cichoriinae</taxon>
        <taxon>Cichorium</taxon>
    </lineage>
</organism>
<comment type="caution">
    <text evidence="1">The sequence shown here is derived from an EMBL/GenBank/DDBJ whole genome shotgun (WGS) entry which is preliminary data.</text>
</comment>
<proteinExistence type="predicted"/>
<protein>
    <submittedName>
        <fullName evidence="1">Uncharacterized protein</fullName>
    </submittedName>
</protein>
<reference evidence="1 2" key="2">
    <citation type="journal article" date="2022" name="Mol. Ecol. Resour.">
        <title>The genomes of chicory, endive, great burdock and yacon provide insights into Asteraceae paleo-polyploidization history and plant inulin production.</title>
        <authorList>
            <person name="Fan W."/>
            <person name="Wang S."/>
            <person name="Wang H."/>
            <person name="Wang A."/>
            <person name="Jiang F."/>
            <person name="Liu H."/>
            <person name="Zhao H."/>
            <person name="Xu D."/>
            <person name="Zhang Y."/>
        </authorList>
    </citation>
    <scope>NUCLEOTIDE SEQUENCE [LARGE SCALE GENOMIC DNA]</scope>
    <source>
        <strain evidence="2">cv. Punajuju</strain>
        <tissue evidence="1">Leaves</tissue>
    </source>
</reference>
<evidence type="ECO:0000313" key="2">
    <source>
        <dbReference type="Proteomes" id="UP001055811"/>
    </source>
</evidence>
<accession>A0ACB9H6M4</accession>
<reference evidence="2" key="1">
    <citation type="journal article" date="2022" name="Mol. Ecol. Resour.">
        <title>The genomes of chicory, endive, great burdock and yacon provide insights into Asteraceae palaeo-polyploidization history and plant inulin production.</title>
        <authorList>
            <person name="Fan W."/>
            <person name="Wang S."/>
            <person name="Wang H."/>
            <person name="Wang A."/>
            <person name="Jiang F."/>
            <person name="Liu H."/>
            <person name="Zhao H."/>
            <person name="Xu D."/>
            <person name="Zhang Y."/>
        </authorList>
    </citation>
    <scope>NUCLEOTIDE SEQUENCE [LARGE SCALE GENOMIC DNA]</scope>
    <source>
        <strain evidence="2">cv. Punajuju</strain>
    </source>
</reference>
<evidence type="ECO:0000313" key="1">
    <source>
        <dbReference type="EMBL" id="KAI3791385.1"/>
    </source>
</evidence>